<reference evidence="1" key="1">
    <citation type="submission" date="2022-05" db="EMBL/GenBank/DDBJ databases">
        <title>The Musa troglodytarum L. genome provides insights into the mechanism of non-climacteric behaviour and enrichment of carotenoids.</title>
        <authorList>
            <person name="Wang J."/>
        </authorList>
    </citation>
    <scope>NUCLEOTIDE SEQUENCE</scope>
    <source>
        <tissue evidence="1">Leaf</tissue>
    </source>
</reference>
<name>A0A9E7GQ39_9LILI</name>
<organism evidence="1 2">
    <name type="scientific">Musa troglodytarum</name>
    <name type="common">fe'i banana</name>
    <dbReference type="NCBI Taxonomy" id="320322"/>
    <lineage>
        <taxon>Eukaryota</taxon>
        <taxon>Viridiplantae</taxon>
        <taxon>Streptophyta</taxon>
        <taxon>Embryophyta</taxon>
        <taxon>Tracheophyta</taxon>
        <taxon>Spermatophyta</taxon>
        <taxon>Magnoliopsida</taxon>
        <taxon>Liliopsida</taxon>
        <taxon>Zingiberales</taxon>
        <taxon>Musaceae</taxon>
        <taxon>Musa</taxon>
    </lineage>
</organism>
<proteinExistence type="predicted"/>
<gene>
    <name evidence="1" type="ORF">MUK42_33759</name>
</gene>
<evidence type="ECO:0000313" key="1">
    <source>
        <dbReference type="EMBL" id="URE19664.1"/>
    </source>
</evidence>
<dbReference type="EMBL" id="CP097509">
    <property type="protein sequence ID" value="URE19664.1"/>
    <property type="molecule type" value="Genomic_DNA"/>
</dbReference>
<sequence length="40" mass="4524">MEEMIMNKAFANVINVNITMVDGVTVKKMADRTPLDHMTN</sequence>
<protein>
    <submittedName>
        <fullName evidence="1">Uncharacterized protein</fullName>
    </submittedName>
</protein>
<dbReference type="AlphaFoldDB" id="A0A9E7GQ39"/>
<dbReference type="Proteomes" id="UP001055439">
    <property type="component" value="Chromosome 7"/>
</dbReference>
<evidence type="ECO:0000313" key="2">
    <source>
        <dbReference type="Proteomes" id="UP001055439"/>
    </source>
</evidence>
<keyword evidence="2" id="KW-1185">Reference proteome</keyword>
<accession>A0A9E7GQ39</accession>